<name>A0A250IZW2_9BACT</name>
<accession>A0A250IZW2</accession>
<evidence type="ECO:0000313" key="2">
    <source>
        <dbReference type="Proteomes" id="UP000217257"/>
    </source>
</evidence>
<evidence type="ECO:0000313" key="1">
    <source>
        <dbReference type="EMBL" id="ATB36466.1"/>
    </source>
</evidence>
<gene>
    <name evidence="1" type="ORF">CYFUS_001881</name>
</gene>
<sequence length="129" mass="14737">MKNAVEKRLGWLHNQWVEFAQAPDARLLRWLVEPSEARMVEAWLKKEGDERTGECPDLFLRLDTPFLQPETYGLELRAALVAMVEESQEGVSLGRMTPGQSGVEAFFGACEALHRHYESVCEVLEHRPI</sequence>
<dbReference type="KEGG" id="cfus:CYFUS_001881"/>
<dbReference type="EMBL" id="CP022098">
    <property type="protein sequence ID" value="ATB36466.1"/>
    <property type="molecule type" value="Genomic_DNA"/>
</dbReference>
<protein>
    <submittedName>
        <fullName evidence="1">Uncharacterized protein</fullName>
    </submittedName>
</protein>
<dbReference type="RefSeq" id="WP_095984929.1">
    <property type="nucleotide sequence ID" value="NZ_CP022098.1"/>
</dbReference>
<proteinExistence type="predicted"/>
<organism evidence="1 2">
    <name type="scientific">Cystobacter fuscus</name>
    <dbReference type="NCBI Taxonomy" id="43"/>
    <lineage>
        <taxon>Bacteria</taxon>
        <taxon>Pseudomonadati</taxon>
        <taxon>Myxococcota</taxon>
        <taxon>Myxococcia</taxon>
        <taxon>Myxococcales</taxon>
        <taxon>Cystobacterineae</taxon>
        <taxon>Archangiaceae</taxon>
        <taxon>Cystobacter</taxon>
    </lineage>
</organism>
<dbReference type="AlphaFoldDB" id="A0A250IZW2"/>
<dbReference type="Proteomes" id="UP000217257">
    <property type="component" value="Chromosome"/>
</dbReference>
<reference evidence="1 2" key="1">
    <citation type="submission" date="2017-06" db="EMBL/GenBank/DDBJ databases">
        <title>Sequencing and comparative analysis of myxobacterial genomes.</title>
        <authorList>
            <person name="Rupp O."/>
            <person name="Goesmann A."/>
            <person name="Sogaard-Andersen L."/>
        </authorList>
    </citation>
    <scope>NUCLEOTIDE SEQUENCE [LARGE SCALE GENOMIC DNA]</scope>
    <source>
        <strain evidence="1 2">DSM 52655</strain>
    </source>
</reference>